<accession>A0A392PBT9</accession>
<organism evidence="1 2">
    <name type="scientific">Trifolium medium</name>
    <dbReference type="NCBI Taxonomy" id="97028"/>
    <lineage>
        <taxon>Eukaryota</taxon>
        <taxon>Viridiplantae</taxon>
        <taxon>Streptophyta</taxon>
        <taxon>Embryophyta</taxon>
        <taxon>Tracheophyta</taxon>
        <taxon>Spermatophyta</taxon>
        <taxon>Magnoliopsida</taxon>
        <taxon>eudicotyledons</taxon>
        <taxon>Gunneridae</taxon>
        <taxon>Pentapetalae</taxon>
        <taxon>rosids</taxon>
        <taxon>fabids</taxon>
        <taxon>Fabales</taxon>
        <taxon>Fabaceae</taxon>
        <taxon>Papilionoideae</taxon>
        <taxon>50 kb inversion clade</taxon>
        <taxon>NPAAA clade</taxon>
        <taxon>Hologalegina</taxon>
        <taxon>IRL clade</taxon>
        <taxon>Trifolieae</taxon>
        <taxon>Trifolium</taxon>
    </lineage>
</organism>
<gene>
    <name evidence="1" type="ORF">A2U01_0029421</name>
</gene>
<dbReference type="GO" id="GO:0033897">
    <property type="term" value="F:ribonuclease T2 activity"/>
    <property type="evidence" value="ECO:0007669"/>
    <property type="project" value="InterPro"/>
</dbReference>
<name>A0A392PBT9_9FABA</name>
<reference evidence="1 2" key="1">
    <citation type="journal article" date="2018" name="Front. Plant Sci.">
        <title>Red Clover (Trifolium pratense) and Zigzag Clover (T. medium) - A Picture of Genomic Similarities and Differences.</title>
        <authorList>
            <person name="Dluhosova J."/>
            <person name="Istvanek J."/>
            <person name="Nedelnik J."/>
            <person name="Repkova J."/>
        </authorList>
    </citation>
    <scope>NUCLEOTIDE SEQUENCE [LARGE SCALE GENOMIC DNA]</scope>
    <source>
        <strain evidence="2">cv. 10/8</strain>
        <tissue evidence="1">Leaf</tissue>
    </source>
</reference>
<dbReference type="GO" id="GO:0003723">
    <property type="term" value="F:RNA binding"/>
    <property type="evidence" value="ECO:0007669"/>
    <property type="project" value="InterPro"/>
</dbReference>
<comment type="caution">
    <text evidence="1">The sequence shown here is derived from an EMBL/GenBank/DDBJ whole genome shotgun (WGS) entry which is preliminary data.</text>
</comment>
<dbReference type="AlphaFoldDB" id="A0A392PBT9"/>
<evidence type="ECO:0000313" key="2">
    <source>
        <dbReference type="Proteomes" id="UP000265520"/>
    </source>
</evidence>
<dbReference type="SUPFAM" id="SSF55895">
    <property type="entry name" value="Ribonuclease Rh-like"/>
    <property type="match status" value="1"/>
</dbReference>
<sequence length="92" mass="10472">MALYDILQLDGIVPVPRSSKVGVTYNQNQVIEAIKKHHFGGQIAILPEFHCNAKLRGTPDQLREIRMCLNHNADYINCTNSGNCATMFYWYT</sequence>
<dbReference type="EMBL" id="LXQA010068720">
    <property type="protein sequence ID" value="MCI08345.1"/>
    <property type="molecule type" value="Genomic_DNA"/>
</dbReference>
<dbReference type="Proteomes" id="UP000265520">
    <property type="component" value="Unassembled WGS sequence"/>
</dbReference>
<dbReference type="InterPro" id="IPR036430">
    <property type="entry name" value="RNase_T2-like_sf"/>
</dbReference>
<keyword evidence="2" id="KW-1185">Reference proteome</keyword>
<dbReference type="Gene3D" id="3.90.730.10">
    <property type="entry name" value="Ribonuclease T2-like"/>
    <property type="match status" value="1"/>
</dbReference>
<evidence type="ECO:0000313" key="1">
    <source>
        <dbReference type="EMBL" id="MCI08345.1"/>
    </source>
</evidence>
<protein>
    <submittedName>
        <fullName evidence="1">Uncharacterized protein</fullName>
    </submittedName>
</protein>
<proteinExistence type="predicted"/>